<dbReference type="EMBL" id="FOWE01000004">
    <property type="protein sequence ID" value="SFO17459.1"/>
    <property type="molecule type" value="Genomic_DNA"/>
</dbReference>
<keyword evidence="2" id="KW-0472">Membrane</keyword>
<name>A0A1I5F1F3_9ACTN</name>
<accession>A0A1I5F1F3</accession>
<feature type="transmembrane region" description="Helical" evidence="2">
    <location>
        <begin position="20"/>
        <end position="39"/>
    </location>
</feature>
<keyword evidence="2" id="KW-0812">Transmembrane</keyword>
<keyword evidence="4" id="KW-1185">Reference proteome</keyword>
<evidence type="ECO:0000256" key="2">
    <source>
        <dbReference type="SAM" id="Phobius"/>
    </source>
</evidence>
<keyword evidence="2" id="KW-1133">Transmembrane helix</keyword>
<sequence length="80" mass="8495">MGHNPAARHETSKGNIQMVLWPAVALVGFLVLTGLVILMGTSTTARYEREQRAAARASVTPTSATEHVRAPQTAQAVRAA</sequence>
<evidence type="ECO:0000313" key="3">
    <source>
        <dbReference type="EMBL" id="SFO17459.1"/>
    </source>
</evidence>
<dbReference type="Proteomes" id="UP000183642">
    <property type="component" value="Unassembled WGS sequence"/>
</dbReference>
<evidence type="ECO:0000256" key="1">
    <source>
        <dbReference type="SAM" id="MobiDB-lite"/>
    </source>
</evidence>
<organism evidence="3 4">
    <name type="scientific">Geodermatophilus obscurus</name>
    <dbReference type="NCBI Taxonomy" id="1861"/>
    <lineage>
        <taxon>Bacteria</taxon>
        <taxon>Bacillati</taxon>
        <taxon>Actinomycetota</taxon>
        <taxon>Actinomycetes</taxon>
        <taxon>Geodermatophilales</taxon>
        <taxon>Geodermatophilaceae</taxon>
        <taxon>Geodermatophilus</taxon>
    </lineage>
</organism>
<reference evidence="4" key="1">
    <citation type="submission" date="2016-10" db="EMBL/GenBank/DDBJ databases">
        <authorList>
            <person name="Varghese N."/>
            <person name="Submissions S."/>
        </authorList>
    </citation>
    <scope>NUCLEOTIDE SEQUENCE [LARGE SCALE GENOMIC DNA]</scope>
    <source>
        <strain evidence="4">DSM 43161</strain>
    </source>
</reference>
<feature type="region of interest" description="Disordered" evidence="1">
    <location>
        <begin position="54"/>
        <end position="80"/>
    </location>
</feature>
<gene>
    <name evidence="3" type="ORF">SAMN05660359_01773</name>
</gene>
<protein>
    <submittedName>
        <fullName evidence="3">Uncharacterized protein</fullName>
    </submittedName>
</protein>
<dbReference type="AlphaFoldDB" id="A0A1I5F1F3"/>
<evidence type="ECO:0000313" key="4">
    <source>
        <dbReference type="Proteomes" id="UP000183642"/>
    </source>
</evidence>
<proteinExistence type="predicted"/>